<keyword evidence="3 5" id="KW-1133">Transmembrane helix</keyword>
<feature type="transmembrane region" description="Helical" evidence="5">
    <location>
        <begin position="29"/>
        <end position="51"/>
    </location>
</feature>
<evidence type="ECO:0000256" key="4">
    <source>
        <dbReference type="ARBA" id="ARBA00023136"/>
    </source>
</evidence>
<sequence length="1414" mass="148991">MSEAVAQPGEVPGQETVMVRQRRNWPATIAKWIGGLLLGLLVLAGLLVVGIDTDPGRRFVVDRVEALEFANGMKIGVGRIDGSLYGDMTVRGLTLSDPKGVFLSAPLVRLDWRPFDYLDNHLDIRSLHAPTAALARLPEFRATPPSDAPLLPDLDITVGRLKVDRLILERPVTGERRVASIDGRARIADRRAQVALQAAAIGGEGRPGGDRVALTLDAVPEANRLGLNLFLNAPRNGVVARLTGLTAPLRLQVNGSGVWQRWDGRLLADLNNSAFARLQLSARNGTFGVRGPTRVARLVEGPTAALLGPITNIALQSTWENRRADLNARLSSDAFTLVGNGVADLGRNRFDDLRLNFALLKPGALAPNLAGRDLRALVTLDGELRRPTVDYRLTATTLAFNDTGVQGLDARGVARFDRDHITVPVTARARAITGLDVAAGGTIRDVRLDGDLAVDWPRIVSDNLRLRSDRIDARLIVLADVARGLYTGAVDGRVNNYRVNSVGVFNIDTQADVKTLANGGFGLVGRVRAQSTRLFNEGVREFLGGNLIASSDVAYGQDGVIRFSRLRLTAPQLRVTDGRGSYSPDGRIDLRASGVSRQYGPVAVQVGGTASSPQATVTATRPGFGLGIAGLRAQIRSRGNAYDVVASGNSQYGRFTADVAVLAGGGPLTFDVRRATLAGINFRGRIRQSPAGPYLGQLTASGQGLAGLVRLGSVGRFQSAVVNLRASNTVLPPPVNVAVGSAIVDARVVLYDRPEVVADVQLAQARLGTTDLNALRAQVNYQGGSGFARLIAEGTSGVPFRFAVNSELTPDLWRAALRGRLSGVDIQTASPARIVPRGGSYELLPTRLTFDRGNVRLAGTYGSGQLRLQSRIDSLDMELLNALVPGLGLDGTATGSIDFAQTGQALPLIDTRLAIRGFTRTTAASVSRPLDVNLVGQLQPGGGDLRAVMRTRGTVVGRVQAAVLPLGPGAGSWTERLSGAPIRGGIRYIGPADALFSLAGLADQSLAGPLGVAADFSGRVSRPQLAGIIRGRGLTYSNATYGTRLTDMTLAGRFTGERLQIDQLNARAGGGTVTGNGFVSLAAASGYPAQFELALNNARLADSEALRATATGQVRLVKAANQSPVLSGTVRLPATRYRIIRQGSAEVPVLTGVRFKPPRGPARVTGDAPPPTDSGFGDVTLDLNIVAPGELYVTGMGLESEWRANLAVSGTSQNPRVAGTVDLVRGTLGFAGRSFDLQEGRIRFNGGPTTDAIVALSATETIEDVEVSVNVTGAALDPRITFSSSPGLPQDEIVSRILFGSSVGNLSAIQAVQLAASLNTLRGTGGGLNPLGKLRAATGFDRLRVLGPDDTQGRGAALAAGKYIGDNIYLEVVTDARGFTATQLEITLSRVLSVLSQVGGSGTSNVNVRYRKTY</sequence>
<keyword evidence="4 5" id="KW-0472">Membrane</keyword>
<evidence type="ECO:0000259" key="6">
    <source>
        <dbReference type="Pfam" id="PF04357"/>
    </source>
</evidence>
<reference evidence="7" key="1">
    <citation type="submission" date="2020-02" db="EMBL/GenBank/DDBJ databases">
        <authorList>
            <person name="Meier V. D."/>
        </authorList>
    </citation>
    <scope>NUCLEOTIDE SEQUENCE</scope>
    <source>
        <strain evidence="7">AVDCRST_MAG09</strain>
    </source>
</reference>
<gene>
    <name evidence="7" type="ORF">AVDCRST_MAG09-1436</name>
</gene>
<comment type="subcellular location">
    <subcellularLocation>
        <location evidence="1">Membrane</location>
        <topology evidence="1">Single-pass membrane protein</topology>
    </subcellularLocation>
</comment>
<dbReference type="InterPro" id="IPR007452">
    <property type="entry name" value="TamB_C"/>
</dbReference>
<name>A0A6J4T2D3_9SPHN</name>
<dbReference type="GO" id="GO:0097347">
    <property type="term" value="C:TAM protein secretion complex"/>
    <property type="evidence" value="ECO:0007669"/>
    <property type="project" value="TreeGrafter"/>
</dbReference>
<proteinExistence type="predicted"/>
<evidence type="ECO:0000256" key="1">
    <source>
        <dbReference type="ARBA" id="ARBA00004167"/>
    </source>
</evidence>
<evidence type="ECO:0000256" key="5">
    <source>
        <dbReference type="SAM" id="Phobius"/>
    </source>
</evidence>
<evidence type="ECO:0000313" key="7">
    <source>
        <dbReference type="EMBL" id="CAA9512080.1"/>
    </source>
</evidence>
<protein>
    <submittedName>
        <fullName evidence="7">Inner membrane component of TAM transport system</fullName>
    </submittedName>
</protein>
<keyword evidence="2 5" id="KW-0812">Transmembrane</keyword>
<evidence type="ECO:0000256" key="3">
    <source>
        <dbReference type="ARBA" id="ARBA00022989"/>
    </source>
</evidence>
<organism evidence="7">
    <name type="scientific">uncultured Sphingomonas sp</name>
    <dbReference type="NCBI Taxonomy" id="158754"/>
    <lineage>
        <taxon>Bacteria</taxon>
        <taxon>Pseudomonadati</taxon>
        <taxon>Pseudomonadota</taxon>
        <taxon>Alphaproteobacteria</taxon>
        <taxon>Sphingomonadales</taxon>
        <taxon>Sphingomonadaceae</taxon>
        <taxon>Sphingomonas</taxon>
        <taxon>environmental samples</taxon>
    </lineage>
</organism>
<dbReference type="GO" id="GO:0005886">
    <property type="term" value="C:plasma membrane"/>
    <property type="evidence" value="ECO:0007669"/>
    <property type="project" value="InterPro"/>
</dbReference>
<dbReference type="Pfam" id="PF04357">
    <property type="entry name" value="TamB"/>
    <property type="match status" value="1"/>
</dbReference>
<dbReference type="EMBL" id="CADCVZ010000034">
    <property type="protein sequence ID" value="CAA9512080.1"/>
    <property type="molecule type" value="Genomic_DNA"/>
</dbReference>
<feature type="domain" description="Translocation and assembly module TamB C-terminal" evidence="6">
    <location>
        <begin position="1063"/>
        <end position="1414"/>
    </location>
</feature>
<evidence type="ECO:0000256" key="2">
    <source>
        <dbReference type="ARBA" id="ARBA00022692"/>
    </source>
</evidence>
<dbReference type="PANTHER" id="PTHR36985">
    <property type="entry name" value="TRANSLOCATION AND ASSEMBLY MODULE SUBUNIT TAMB"/>
    <property type="match status" value="1"/>
</dbReference>
<dbReference type="RefSeq" id="WP_294173454.1">
    <property type="nucleotide sequence ID" value="NZ_CADCVZ010000034.1"/>
</dbReference>
<accession>A0A6J4T2D3</accession>
<dbReference type="PANTHER" id="PTHR36985:SF1">
    <property type="entry name" value="TRANSLOCATION AND ASSEMBLY MODULE SUBUNIT TAMB"/>
    <property type="match status" value="1"/>
</dbReference>
<dbReference type="GO" id="GO:0009306">
    <property type="term" value="P:protein secretion"/>
    <property type="evidence" value="ECO:0007669"/>
    <property type="project" value="InterPro"/>
</dbReference>